<dbReference type="PANTHER" id="PTHR43328:SF1">
    <property type="entry name" value="N-ACETYLTRANSFERASE DOMAIN-CONTAINING PROTEIN"/>
    <property type="match status" value="1"/>
</dbReference>
<protein>
    <submittedName>
        <fullName evidence="2">GNAT family N-acetyltransferase</fullName>
    </submittedName>
</protein>
<gene>
    <name evidence="2" type="ORF">JJB07_05370</name>
</gene>
<evidence type="ECO:0000313" key="3">
    <source>
        <dbReference type="Proteomes" id="UP000602284"/>
    </source>
</evidence>
<dbReference type="PROSITE" id="PS51186">
    <property type="entry name" value="GNAT"/>
    <property type="match status" value="1"/>
</dbReference>
<dbReference type="PANTHER" id="PTHR43328">
    <property type="entry name" value="ACETYLTRANSFERASE-RELATED"/>
    <property type="match status" value="1"/>
</dbReference>
<dbReference type="InterPro" id="IPR000182">
    <property type="entry name" value="GNAT_dom"/>
</dbReference>
<dbReference type="SUPFAM" id="SSF55729">
    <property type="entry name" value="Acyl-CoA N-acyltransferases (Nat)"/>
    <property type="match status" value="1"/>
</dbReference>
<dbReference type="Gene3D" id="3.40.630.30">
    <property type="match status" value="1"/>
</dbReference>
<dbReference type="Pfam" id="PF13302">
    <property type="entry name" value="Acetyltransf_3"/>
    <property type="match status" value="1"/>
</dbReference>
<comment type="caution">
    <text evidence="2">The sequence shown here is derived from an EMBL/GenBank/DDBJ whole genome shotgun (WGS) entry which is preliminary data.</text>
</comment>
<proteinExistence type="predicted"/>
<name>A0ABS1J737_9BACL</name>
<dbReference type="EMBL" id="JAEQNB010000001">
    <property type="protein sequence ID" value="MBL0386078.1"/>
    <property type="molecule type" value="Genomic_DNA"/>
</dbReference>
<sequence length="164" mass="18789">MNEFSVRNVRLREILETDLPLFFENQLNATANHMAAFTAKDPGDRTAFDAHWRKIMSDETVTNRTIVCGETVIGNVLCFEQFGQTEISYWLGKDYWGKGIATEALTQFLNHIQTRRPLYARAAQDNLASIRVLQKCGFQICGEDKGFSNARGRDVEEFIFKKNE</sequence>
<reference evidence="2 3" key="1">
    <citation type="submission" date="2021-01" db="EMBL/GenBank/DDBJ databases">
        <title>Tumebacillus sp. strain ITR2 16S ribosomal RNA gene Genome sequencing and assembly.</title>
        <authorList>
            <person name="Kang M."/>
        </authorList>
    </citation>
    <scope>NUCLEOTIDE SEQUENCE [LARGE SCALE GENOMIC DNA]</scope>
    <source>
        <strain evidence="2 3">ITR2</strain>
    </source>
</reference>
<dbReference type="InterPro" id="IPR016181">
    <property type="entry name" value="Acyl_CoA_acyltransferase"/>
</dbReference>
<feature type="domain" description="N-acetyltransferase" evidence="1">
    <location>
        <begin position="9"/>
        <end position="162"/>
    </location>
</feature>
<keyword evidence="3" id="KW-1185">Reference proteome</keyword>
<accession>A0ABS1J737</accession>
<dbReference type="RefSeq" id="WP_201631893.1">
    <property type="nucleotide sequence ID" value="NZ_JAEQNB010000001.1"/>
</dbReference>
<evidence type="ECO:0000259" key="1">
    <source>
        <dbReference type="PROSITE" id="PS51186"/>
    </source>
</evidence>
<dbReference type="Proteomes" id="UP000602284">
    <property type="component" value="Unassembled WGS sequence"/>
</dbReference>
<organism evidence="2 3">
    <name type="scientific">Tumebacillus amylolyticus</name>
    <dbReference type="NCBI Taxonomy" id="2801339"/>
    <lineage>
        <taxon>Bacteria</taxon>
        <taxon>Bacillati</taxon>
        <taxon>Bacillota</taxon>
        <taxon>Bacilli</taxon>
        <taxon>Bacillales</taxon>
        <taxon>Alicyclobacillaceae</taxon>
        <taxon>Tumebacillus</taxon>
    </lineage>
</organism>
<evidence type="ECO:0000313" key="2">
    <source>
        <dbReference type="EMBL" id="MBL0386078.1"/>
    </source>
</evidence>